<sequence length="344" mass="40633">MEHHQEEVIHKRDLKIQKETRDTEIMRDPLAISQTFLDRLQEEDGSLREVDEMNLRTKMKYNGCNEDCRLVVWEIVAGLRKLSTNKSEWEERQKSMQEEYITYKDLWKNGDQSSMDKDTLDFYLKNKDIITKDVLRTDRDVAMFKDVKSEETKILHDVITTFCISQKVVYGQGMNDILSILMEVTTEDYLLYYLFQFTLSLVHDIYGGNGPISTEKMKGVGVIIEVVDPELGEFFETMRLTFEFIARWLLMLFKREFKRNLVLRLWDAFFAFPDERLFMFVAAALMVENRDNFLRAAPSFDEIYIWTINNENKIPLDVLFSADSLLTKFKKTATEEQKAIVFVK</sequence>
<dbReference type="KEGG" id="eiv:EIN_409980"/>
<dbReference type="PANTHER" id="PTHR22957:SF502">
    <property type="entry name" value="SMALL G PROTEIN SIGNALING MODULATOR 2-RELATED"/>
    <property type="match status" value="1"/>
</dbReference>
<evidence type="ECO:0000256" key="1">
    <source>
        <dbReference type="ARBA" id="ARBA00022468"/>
    </source>
</evidence>
<dbReference type="Pfam" id="PF00566">
    <property type="entry name" value="RabGAP-TBC"/>
    <property type="match status" value="1"/>
</dbReference>
<organism evidence="3 4">
    <name type="scientific">Entamoeba invadens IP1</name>
    <dbReference type="NCBI Taxonomy" id="370355"/>
    <lineage>
        <taxon>Eukaryota</taxon>
        <taxon>Amoebozoa</taxon>
        <taxon>Evosea</taxon>
        <taxon>Archamoebae</taxon>
        <taxon>Mastigamoebida</taxon>
        <taxon>Entamoebidae</taxon>
        <taxon>Entamoeba</taxon>
    </lineage>
</organism>
<dbReference type="RefSeq" id="XP_004185025.1">
    <property type="nucleotide sequence ID" value="XM_004184977.1"/>
</dbReference>
<evidence type="ECO:0000313" key="3">
    <source>
        <dbReference type="EMBL" id="ELP85679.1"/>
    </source>
</evidence>
<dbReference type="GeneID" id="14884571"/>
<reference evidence="3 4" key="1">
    <citation type="submission" date="2012-10" db="EMBL/GenBank/DDBJ databases">
        <authorList>
            <person name="Zafar N."/>
            <person name="Inman J."/>
            <person name="Hall N."/>
            <person name="Lorenzi H."/>
            <person name="Caler E."/>
        </authorList>
    </citation>
    <scope>NUCLEOTIDE SEQUENCE [LARGE SCALE GENOMIC DNA]</scope>
    <source>
        <strain evidence="3 4">IP1</strain>
    </source>
</reference>
<evidence type="ECO:0000313" key="4">
    <source>
        <dbReference type="Proteomes" id="UP000014680"/>
    </source>
</evidence>
<dbReference type="OrthoDB" id="10264062at2759"/>
<dbReference type="Proteomes" id="UP000014680">
    <property type="component" value="Unassembled WGS sequence"/>
</dbReference>
<keyword evidence="4" id="KW-1185">Reference proteome</keyword>
<dbReference type="SMART" id="SM00164">
    <property type="entry name" value="TBC"/>
    <property type="match status" value="1"/>
</dbReference>
<protein>
    <recommendedName>
        <fullName evidence="2">Rab-GAP TBC domain-containing protein</fullName>
    </recommendedName>
</protein>
<gene>
    <name evidence="3" type="ORF">EIN_409980</name>
</gene>
<dbReference type="GO" id="GO:0005096">
    <property type="term" value="F:GTPase activator activity"/>
    <property type="evidence" value="ECO:0007669"/>
    <property type="project" value="UniProtKB-KW"/>
</dbReference>
<dbReference type="InterPro" id="IPR035969">
    <property type="entry name" value="Rab-GAP_TBC_sf"/>
</dbReference>
<dbReference type="Gene3D" id="1.10.472.80">
    <property type="entry name" value="Ypt/Rab-GAP domain of gyp1p, domain 3"/>
    <property type="match status" value="1"/>
</dbReference>
<dbReference type="PANTHER" id="PTHR22957">
    <property type="entry name" value="TBC1 DOMAIN FAMILY MEMBER GTPASE-ACTIVATING PROTEIN"/>
    <property type="match status" value="1"/>
</dbReference>
<feature type="domain" description="Rab-GAP TBC" evidence="2">
    <location>
        <begin position="63"/>
        <end position="273"/>
    </location>
</feature>
<proteinExistence type="predicted"/>
<name>A0A0A1TWQ9_ENTIV</name>
<dbReference type="AlphaFoldDB" id="A0A0A1TWQ9"/>
<dbReference type="Gene3D" id="1.10.8.270">
    <property type="entry name" value="putative rabgap domain of human tbc1 domain family member 14 like domains"/>
    <property type="match status" value="1"/>
</dbReference>
<dbReference type="OMA" id="ECSGHHV"/>
<dbReference type="PROSITE" id="PS50086">
    <property type="entry name" value="TBC_RABGAP"/>
    <property type="match status" value="1"/>
</dbReference>
<dbReference type="VEuPathDB" id="AmoebaDB:EIN_409980"/>
<dbReference type="EMBL" id="KB207048">
    <property type="protein sequence ID" value="ELP85679.1"/>
    <property type="molecule type" value="Genomic_DNA"/>
</dbReference>
<dbReference type="InterPro" id="IPR000195">
    <property type="entry name" value="Rab-GAP-TBC_dom"/>
</dbReference>
<keyword evidence="1" id="KW-0343">GTPase activation</keyword>
<dbReference type="SUPFAM" id="SSF47923">
    <property type="entry name" value="Ypt/Rab-GAP domain of gyp1p"/>
    <property type="match status" value="2"/>
</dbReference>
<evidence type="ECO:0000259" key="2">
    <source>
        <dbReference type="PROSITE" id="PS50086"/>
    </source>
</evidence>
<accession>A0A0A1TWQ9</accession>